<dbReference type="InterPro" id="IPR045865">
    <property type="entry name" value="ACT-like_dom_sf"/>
</dbReference>
<proteinExistence type="inferred from homology"/>
<dbReference type="InterPro" id="IPR042199">
    <property type="entry name" value="AsparK_Bifunc_asparK/hSer_DH"/>
</dbReference>
<name>A0A1B8HKJ8_9GAMM</name>
<dbReference type="SUPFAM" id="SSF55021">
    <property type="entry name" value="ACT-like"/>
    <property type="match status" value="2"/>
</dbReference>
<evidence type="ECO:0000256" key="11">
    <source>
        <dbReference type="RuleBase" id="RU004249"/>
    </source>
</evidence>
<dbReference type="InterPro" id="IPR054352">
    <property type="entry name" value="ACT_Aspartokinase"/>
</dbReference>
<keyword evidence="7" id="KW-0457">Lysine biosynthesis</keyword>
<feature type="binding site" evidence="9">
    <location>
        <begin position="15"/>
        <end position="18"/>
    </location>
    <ligand>
        <name>ATP</name>
        <dbReference type="ChEBI" id="CHEBI:30616"/>
    </ligand>
</feature>
<dbReference type="Gene3D" id="3.30.70.260">
    <property type="match status" value="2"/>
</dbReference>
<dbReference type="InterPro" id="IPR002912">
    <property type="entry name" value="ACT_dom"/>
</dbReference>
<organism evidence="13 14">
    <name type="scientific">Morganella psychrotolerans</name>
    <dbReference type="NCBI Taxonomy" id="368603"/>
    <lineage>
        <taxon>Bacteria</taxon>
        <taxon>Pseudomonadati</taxon>
        <taxon>Pseudomonadota</taxon>
        <taxon>Gammaproteobacteria</taxon>
        <taxon>Enterobacterales</taxon>
        <taxon>Morganellaceae</taxon>
        <taxon>Morganella</taxon>
    </lineage>
</organism>
<accession>A0A1B8HKJ8</accession>
<evidence type="ECO:0000259" key="12">
    <source>
        <dbReference type="PROSITE" id="PS51671"/>
    </source>
</evidence>
<comment type="similarity">
    <text evidence="2 10">Belongs to the aspartokinase family.</text>
</comment>
<dbReference type="PROSITE" id="PS51671">
    <property type="entry name" value="ACT"/>
    <property type="match status" value="1"/>
</dbReference>
<dbReference type="GO" id="GO:0004072">
    <property type="term" value="F:aspartate kinase activity"/>
    <property type="evidence" value="ECO:0007669"/>
    <property type="project" value="UniProtKB-EC"/>
</dbReference>
<dbReference type="PANTHER" id="PTHR21499">
    <property type="entry name" value="ASPARTATE KINASE"/>
    <property type="match status" value="1"/>
</dbReference>
<gene>
    <name evidence="13" type="ORF">AYY17_18000</name>
</gene>
<dbReference type="UniPathway" id="UPA00034">
    <property type="reaction ID" value="UER00015"/>
</dbReference>
<dbReference type="PANTHER" id="PTHR21499:SF59">
    <property type="entry name" value="ASPARTOKINASE"/>
    <property type="match status" value="1"/>
</dbReference>
<feature type="binding site" evidence="9">
    <location>
        <position position="52"/>
    </location>
    <ligand>
        <name>substrate</name>
    </ligand>
</feature>
<evidence type="ECO:0000256" key="8">
    <source>
        <dbReference type="ARBA" id="ARBA00047872"/>
    </source>
</evidence>
<evidence type="ECO:0000256" key="10">
    <source>
        <dbReference type="RuleBase" id="RU003448"/>
    </source>
</evidence>
<dbReference type="UniPathway" id="UPA00051">
    <property type="reaction ID" value="UER00462"/>
</dbReference>
<dbReference type="InterPro" id="IPR001341">
    <property type="entry name" value="Asp_kinase"/>
</dbReference>
<dbReference type="PROSITE" id="PS00324">
    <property type="entry name" value="ASPARTOKINASE"/>
    <property type="match status" value="1"/>
</dbReference>
<feature type="domain" description="ACT" evidence="12">
    <location>
        <begin position="320"/>
        <end position="398"/>
    </location>
</feature>
<dbReference type="STRING" id="368603.AYY16_17925"/>
<dbReference type="InterPro" id="IPR001048">
    <property type="entry name" value="Asp/Glu/Uridylate_kinase"/>
</dbReference>
<evidence type="ECO:0000256" key="2">
    <source>
        <dbReference type="ARBA" id="ARBA00010122"/>
    </source>
</evidence>
<feature type="binding site" evidence="9">
    <location>
        <position position="126"/>
    </location>
    <ligand>
        <name>substrate</name>
    </ligand>
</feature>
<dbReference type="InterPro" id="IPR005260">
    <property type="entry name" value="Asp_kin_monofn"/>
</dbReference>
<evidence type="ECO:0000256" key="7">
    <source>
        <dbReference type="ARBA" id="ARBA00023154"/>
    </source>
</evidence>
<comment type="pathway">
    <text evidence="1 11">Amino-acid biosynthesis; L-lysine biosynthesis via DAP pathway; (S)-tetrahydrodipicolinate from L-aspartate: step 1/4.</text>
</comment>
<dbReference type="InterPro" id="IPR036393">
    <property type="entry name" value="AceGlu_kinase-like_sf"/>
</dbReference>
<evidence type="ECO:0000256" key="1">
    <source>
        <dbReference type="ARBA" id="ARBA00004766"/>
    </source>
</evidence>
<comment type="catalytic activity">
    <reaction evidence="8 10">
        <text>L-aspartate + ATP = 4-phospho-L-aspartate + ADP</text>
        <dbReference type="Rhea" id="RHEA:23776"/>
        <dbReference type="ChEBI" id="CHEBI:29991"/>
        <dbReference type="ChEBI" id="CHEBI:30616"/>
        <dbReference type="ChEBI" id="CHEBI:57535"/>
        <dbReference type="ChEBI" id="CHEBI:456216"/>
        <dbReference type="EC" id="2.7.2.4"/>
    </reaction>
</comment>
<dbReference type="InterPro" id="IPR047962">
    <property type="entry name" value="LysC_ACT_2"/>
</dbReference>
<dbReference type="GO" id="GO:0005829">
    <property type="term" value="C:cytosol"/>
    <property type="evidence" value="ECO:0007669"/>
    <property type="project" value="TreeGrafter"/>
</dbReference>
<evidence type="ECO:0000313" key="13">
    <source>
        <dbReference type="EMBL" id="OBU09710.1"/>
    </source>
</evidence>
<dbReference type="RefSeq" id="WP_067422575.1">
    <property type="nucleotide sequence ID" value="NZ_LZEX01000008.1"/>
</dbReference>
<sequence>MASASSSPATQVIAKFGGTSVANYEAMCKSAGVILQSPGVALVVLSASAGITNALIELAQGCSRTQREKYLKQISDVQYSILSQLPENEALQTEIARLLSNIATLSDAAALATSSALVDEIVSHGEIMSTLLFTDVLREQGAPAQWFDVRDVMQTDDCFGRAEPDTAVLRTRCDQILAPLLADGVVITQGFIGRESRDRTTTLGRGGSDYTAALLAEALGCQRVDIWTDVPGIYTTDPRIVPDAYPIDHITFDEAAEMANFGAKILHPATLLPAVRSGIPVFVGSSKESSAGGTLVCDNDPNPPLFRALTLRRQQTLLTLHSLKMLHARGFLAEIFTLLSRHNISVDVITTSEVSIALTLDTVGSTHTNGALLSEELTAELSSLCRIEVEQNLALVAVIGNELTRAHGLGKTIFSALEPFNIRMISYGASGHNMCLLVPGNDAENIIRALHRDLFRKSDQ</sequence>
<keyword evidence="5 10" id="KW-0418">Kinase</keyword>
<evidence type="ECO:0000256" key="5">
    <source>
        <dbReference type="ARBA" id="ARBA00022777"/>
    </source>
</evidence>
<feature type="binding site" evidence="9">
    <location>
        <position position="234"/>
    </location>
    <ligand>
        <name>ATP</name>
        <dbReference type="ChEBI" id="CHEBI:30616"/>
    </ligand>
</feature>
<dbReference type="NCBIfam" id="NF006570">
    <property type="entry name" value="PRK09084.1"/>
    <property type="match status" value="1"/>
</dbReference>
<keyword evidence="11" id="KW-0028">Amino-acid biosynthesis</keyword>
<comment type="pathway">
    <text evidence="11">Amino-acid biosynthesis; L-threonine biosynthesis; L-threonine from L-aspartate: step 1/5.</text>
</comment>
<dbReference type="Gene3D" id="1.20.120.1320">
    <property type="entry name" value="Aspartokinase, catalytic domain"/>
    <property type="match status" value="1"/>
</dbReference>
<dbReference type="UniPathway" id="UPA00050">
    <property type="reaction ID" value="UER00461"/>
</dbReference>
<dbReference type="AlphaFoldDB" id="A0A1B8HKJ8"/>
<dbReference type="SUPFAM" id="SSF53633">
    <property type="entry name" value="Carbamate kinase-like"/>
    <property type="match status" value="1"/>
</dbReference>
<dbReference type="Proteomes" id="UP000092247">
    <property type="component" value="Unassembled WGS sequence"/>
</dbReference>
<dbReference type="Gene3D" id="3.40.1160.10">
    <property type="entry name" value="Acetylglutamate kinase-like"/>
    <property type="match status" value="1"/>
</dbReference>
<comment type="caution">
    <text evidence="13">The sequence shown here is derived from an EMBL/GenBank/DDBJ whole genome shotgun (WGS) entry which is preliminary data.</text>
</comment>
<dbReference type="EC" id="2.7.2.4" evidence="10"/>
<evidence type="ECO:0000256" key="9">
    <source>
        <dbReference type="PIRSR" id="PIRSR000726-1"/>
    </source>
</evidence>
<dbReference type="GO" id="GO:0005524">
    <property type="term" value="F:ATP binding"/>
    <property type="evidence" value="ECO:0007669"/>
    <property type="project" value="UniProtKB-KW"/>
</dbReference>
<evidence type="ECO:0000256" key="3">
    <source>
        <dbReference type="ARBA" id="ARBA00022679"/>
    </source>
</evidence>
<keyword evidence="3 10" id="KW-0808">Transferase</keyword>
<dbReference type="GO" id="GO:0009089">
    <property type="term" value="P:lysine biosynthetic process via diaminopimelate"/>
    <property type="evidence" value="ECO:0007669"/>
    <property type="project" value="UniProtKB-UniPathway"/>
</dbReference>
<evidence type="ECO:0000256" key="4">
    <source>
        <dbReference type="ARBA" id="ARBA00022741"/>
    </source>
</evidence>
<dbReference type="EMBL" id="LZEX01000008">
    <property type="protein sequence ID" value="OBU09710.1"/>
    <property type="molecule type" value="Genomic_DNA"/>
</dbReference>
<protein>
    <recommendedName>
        <fullName evidence="10">Aspartokinase</fullName>
        <ecNumber evidence="10">2.7.2.4</ecNumber>
    </recommendedName>
</protein>
<dbReference type="Pfam" id="PF22468">
    <property type="entry name" value="ACT_9"/>
    <property type="match status" value="1"/>
</dbReference>
<evidence type="ECO:0000313" key="14">
    <source>
        <dbReference type="Proteomes" id="UP000092247"/>
    </source>
</evidence>
<reference evidence="13 14" key="1">
    <citation type="submission" date="2016-06" db="EMBL/GenBank/DDBJ databases">
        <authorList>
            <person name="Kjaerup R.B."/>
            <person name="Dalgaard T.S."/>
            <person name="Juul-Madsen H.R."/>
        </authorList>
    </citation>
    <scope>NUCLEOTIDE SEQUENCE [LARGE SCALE GENOMIC DNA]</scope>
    <source>
        <strain evidence="13 14">GCSL-Mp3</strain>
    </source>
</reference>
<feature type="binding site" evidence="9">
    <location>
        <begin position="228"/>
        <end position="229"/>
    </location>
    <ligand>
        <name>ATP</name>
        <dbReference type="ChEBI" id="CHEBI:30616"/>
    </ligand>
</feature>
<dbReference type="FunFam" id="3.30.70.260:FF:000017">
    <property type="entry name" value="Aspartokinase"/>
    <property type="match status" value="1"/>
</dbReference>
<dbReference type="PIRSF" id="PIRSF000726">
    <property type="entry name" value="Asp_kin"/>
    <property type="match status" value="1"/>
</dbReference>
<dbReference type="CDD" id="cd04917">
    <property type="entry name" value="ACT_AKiii-LysC-EC_2"/>
    <property type="match status" value="1"/>
</dbReference>
<dbReference type="NCBIfam" id="TIGR00657">
    <property type="entry name" value="asp_kinases"/>
    <property type="match status" value="1"/>
</dbReference>
<keyword evidence="6 9" id="KW-0067">ATP-binding</keyword>
<keyword evidence="4 9" id="KW-0547">Nucleotide-binding</keyword>
<dbReference type="GO" id="GO:0009090">
    <property type="term" value="P:homoserine biosynthetic process"/>
    <property type="evidence" value="ECO:0007669"/>
    <property type="project" value="TreeGrafter"/>
</dbReference>
<dbReference type="Pfam" id="PF00696">
    <property type="entry name" value="AA_kinase"/>
    <property type="match status" value="1"/>
</dbReference>
<dbReference type="GO" id="GO:0009088">
    <property type="term" value="P:threonine biosynthetic process"/>
    <property type="evidence" value="ECO:0007669"/>
    <property type="project" value="UniProtKB-UniPathway"/>
</dbReference>
<dbReference type="NCBIfam" id="TIGR00656">
    <property type="entry name" value="asp_kin_monofn"/>
    <property type="match status" value="1"/>
</dbReference>
<dbReference type="InterPro" id="IPR018042">
    <property type="entry name" value="Aspartate_kinase_CS"/>
</dbReference>
<feature type="binding site" evidence="9">
    <location>
        <position position="239"/>
    </location>
    <ligand>
        <name>ATP</name>
        <dbReference type="ChEBI" id="CHEBI:30616"/>
    </ligand>
</feature>
<evidence type="ECO:0000256" key="6">
    <source>
        <dbReference type="ARBA" id="ARBA00022840"/>
    </source>
</evidence>
<comment type="pathway">
    <text evidence="11">Amino-acid biosynthesis; L-methionine biosynthesis via de novo pathway; L-homoserine from L-aspartate: step 1/3.</text>
</comment>